<evidence type="ECO:0000256" key="2">
    <source>
        <dbReference type="SAM" id="SignalP"/>
    </source>
</evidence>
<dbReference type="Pfam" id="PF09992">
    <property type="entry name" value="NAGPA"/>
    <property type="match status" value="1"/>
</dbReference>
<dbReference type="AlphaFoldDB" id="A0A367YTT7"/>
<reference evidence="5 6" key="1">
    <citation type="submission" date="2018-07" db="EMBL/GenBank/DDBJ databases">
        <title>Desertimonas flava gen. nov. sp. nov.</title>
        <authorList>
            <person name="Liu S."/>
        </authorList>
    </citation>
    <scope>NUCLEOTIDE SEQUENCE [LARGE SCALE GENOMIC DNA]</scope>
    <source>
        <strain evidence="5 6">16Sb5-5</strain>
    </source>
</reference>
<dbReference type="SUPFAM" id="SSF56300">
    <property type="entry name" value="Metallo-dependent phosphatases"/>
    <property type="match status" value="1"/>
</dbReference>
<accession>A0A367YTT7</accession>
<dbReference type="Proteomes" id="UP000252770">
    <property type="component" value="Unassembled WGS sequence"/>
</dbReference>
<dbReference type="PANTHER" id="PTHR40446:SF2">
    <property type="entry name" value="N-ACETYLGLUCOSAMINE-1-PHOSPHODIESTER ALPHA-N-ACETYLGLUCOSAMINIDASE"/>
    <property type="match status" value="1"/>
</dbReference>
<dbReference type="InterPro" id="IPR029052">
    <property type="entry name" value="Metallo-depent_PP-like"/>
</dbReference>
<dbReference type="EMBL" id="QOUI01000008">
    <property type="protein sequence ID" value="RCK68939.1"/>
    <property type="molecule type" value="Genomic_DNA"/>
</dbReference>
<feature type="region of interest" description="Disordered" evidence="1">
    <location>
        <begin position="36"/>
        <end position="64"/>
    </location>
</feature>
<keyword evidence="6" id="KW-1185">Reference proteome</keyword>
<evidence type="ECO:0000313" key="5">
    <source>
        <dbReference type="EMBL" id="RCK68939.1"/>
    </source>
</evidence>
<protein>
    <submittedName>
        <fullName evidence="5">Multidrug transporter</fullName>
    </submittedName>
</protein>
<keyword evidence="2" id="KW-0732">Signal</keyword>
<feature type="chain" id="PRO_5016762781" evidence="2">
    <location>
        <begin position="34"/>
        <end position="1147"/>
    </location>
</feature>
<dbReference type="PANTHER" id="PTHR40446">
    <property type="entry name" value="N-ACETYLGLUCOSAMINE-1-PHOSPHODIESTER ALPHA-N-ACETYLGLUCOSAMINIDASE"/>
    <property type="match status" value="1"/>
</dbReference>
<evidence type="ECO:0000259" key="3">
    <source>
        <dbReference type="Pfam" id="PF00149"/>
    </source>
</evidence>
<dbReference type="Gene3D" id="2.60.40.1080">
    <property type="match status" value="2"/>
</dbReference>
<comment type="caution">
    <text evidence="5">The sequence shown here is derived from an EMBL/GenBank/DDBJ whole genome shotgun (WGS) entry which is preliminary data.</text>
</comment>
<dbReference type="GO" id="GO:0016787">
    <property type="term" value="F:hydrolase activity"/>
    <property type="evidence" value="ECO:0007669"/>
    <property type="project" value="InterPro"/>
</dbReference>
<dbReference type="Pfam" id="PF00149">
    <property type="entry name" value="Metallophos"/>
    <property type="match status" value="1"/>
</dbReference>
<evidence type="ECO:0000256" key="1">
    <source>
        <dbReference type="SAM" id="MobiDB-lite"/>
    </source>
</evidence>
<dbReference type="InterPro" id="IPR004843">
    <property type="entry name" value="Calcineurin-like_PHP"/>
</dbReference>
<organism evidence="5 6">
    <name type="scientific">Desertihabitans brevis</name>
    <dbReference type="NCBI Taxonomy" id="2268447"/>
    <lineage>
        <taxon>Bacteria</taxon>
        <taxon>Bacillati</taxon>
        <taxon>Actinomycetota</taxon>
        <taxon>Actinomycetes</taxon>
        <taxon>Propionibacteriales</taxon>
        <taxon>Propionibacteriaceae</taxon>
        <taxon>Desertihabitans</taxon>
    </lineage>
</organism>
<dbReference type="InterPro" id="IPR018711">
    <property type="entry name" value="NAGPA"/>
</dbReference>
<proteinExistence type="predicted"/>
<dbReference type="Gene3D" id="3.60.21.10">
    <property type="match status" value="1"/>
</dbReference>
<feature type="signal peptide" evidence="2">
    <location>
        <begin position="1"/>
        <end position="33"/>
    </location>
</feature>
<evidence type="ECO:0000259" key="4">
    <source>
        <dbReference type="Pfam" id="PF09992"/>
    </source>
</evidence>
<name>A0A367YTT7_9ACTN</name>
<feature type="domain" description="Phosphodiester glycosidase" evidence="4">
    <location>
        <begin position="254"/>
        <end position="422"/>
    </location>
</feature>
<evidence type="ECO:0000313" key="6">
    <source>
        <dbReference type="Proteomes" id="UP000252770"/>
    </source>
</evidence>
<dbReference type="RefSeq" id="WP_114127225.1">
    <property type="nucleotide sequence ID" value="NZ_QOUI01000008.1"/>
</dbReference>
<feature type="compositionally biased region" description="Low complexity" evidence="1">
    <location>
        <begin position="36"/>
        <end position="45"/>
    </location>
</feature>
<gene>
    <name evidence="5" type="ORF">DT076_13565</name>
</gene>
<sequence>MTATPAPRLRTLLPAGLLAVLLPALAWPLPATAQPTDVPPHDAVPVPGPADPAAGRLPAASSDEGGYGVPIGEDDGARVLLDRQARPVAPGLDLTTFDWVAREGFIRGQVLTVELGDGRITADYLDSGRVTDPEPLDGPATERGAVAGVNGDFFDINNTGAPLGVGQAQDGIVKGPVPGHDLAVGFDEDGLGHITRALLEGRVELPDGGSIPLAGYNQHQVVADGVGAFTEQWGEASRARMTEGATRVREVTLVDGVVTAVADTAGAGAIAPGTTVLVGRDGGADALAGLVVGDEVAVSHELRYDGAELATALGGNVTLLEDGEVVPHTDPAAHPRTAIGFDEDGDTAYLVSIDGRIAQSRGMTYTELGGFLKELGADDALNLDGGGSSTMLAREAGEDDLDVENTPSDGSLRAVPNGLGLFAAEGSGRLDGLRVVPAADEEDEDLLRVFPGLTRRLDALGHDETLAPVATNRLTWRSTDVQTGSVRDGVVTGKQPGPLTVEARDRRVTGSLELEVLEPLDRVRPSVDTVNLPDADARGSFRIIGADHGGFEAPLEPADVELDYDESAVTIEPDGAGGWDVTPLTETASVVVTATAQGQTTSLGITVGVEERVLADFDDGIDGWRFGSARGSGSLAPAEGEDGSGALTIDYDFTASTATRTAYANAPAPFAIEGQPLSVGADVLASGEGEWTAFTVIDAEGRSSALYGPYLTEPGWQRVEVAIPQTLAFPISISRFTVIETKANRSYRAATTIDDLSVQVAPTVRTPPAERVTDDVVVTDGTLGTEGRKWRFAVVSDAQFTAANQSLVPAARRTLREAVAADPDFVVINGDFIDTAYPEDLALARTVIEEELEGKVPWYYVPGNHEIYGPGTIAPFEAEFGPAQHSFVHEGTRFVLLDSSTGTLGGGGFKQWQLLDQALDAARADASVNGVVVMWHHPPRDPSPLKASQLSNRYEAEVVEDLLADFRAETGKGAAFIGAHVGAFSAASVDGVPYVVNGNMGKAPSTDPADGGFAGWSLVGIDPDAGAVPADERGRGHAEPADPWMQVEMRPHVDELALDAPAELGVGATAQVEATVTQGERSFPVAYPVSADWSGARVSIGEQRPGREAVVALDPATGRLTALRPGTATLSVTVNGVTERAEVTVTG</sequence>
<feature type="domain" description="Calcineurin-like phosphoesterase" evidence="3">
    <location>
        <begin position="791"/>
        <end position="968"/>
    </location>
</feature>